<dbReference type="PROSITE" id="PS51257">
    <property type="entry name" value="PROKAR_LIPOPROTEIN"/>
    <property type="match status" value="1"/>
</dbReference>
<dbReference type="InterPro" id="IPR024079">
    <property type="entry name" value="MetalloPept_cat_dom_sf"/>
</dbReference>
<dbReference type="GO" id="GO:0004222">
    <property type="term" value="F:metalloendopeptidase activity"/>
    <property type="evidence" value="ECO:0007669"/>
    <property type="project" value="InterPro"/>
</dbReference>
<gene>
    <name evidence="10" type="ORF">D5S18_23010</name>
</gene>
<evidence type="ECO:0000256" key="2">
    <source>
        <dbReference type="ARBA" id="ARBA00007357"/>
    </source>
</evidence>
<dbReference type="Pfam" id="PF05649">
    <property type="entry name" value="Peptidase_M13_N"/>
    <property type="match status" value="1"/>
</dbReference>
<dbReference type="EMBL" id="QZFU01000029">
    <property type="protein sequence ID" value="RJO72053.1"/>
    <property type="molecule type" value="Genomic_DNA"/>
</dbReference>
<dbReference type="InterPro" id="IPR000718">
    <property type="entry name" value="Peptidase_M13"/>
</dbReference>
<dbReference type="GO" id="GO:0016485">
    <property type="term" value="P:protein processing"/>
    <property type="evidence" value="ECO:0007669"/>
    <property type="project" value="TreeGrafter"/>
</dbReference>
<name>A0A3A4JY24_9NOCA</name>
<evidence type="ECO:0000313" key="11">
    <source>
        <dbReference type="Proteomes" id="UP000266677"/>
    </source>
</evidence>
<keyword evidence="11" id="KW-1185">Reference proteome</keyword>
<dbReference type="OrthoDB" id="9775677at2"/>
<organism evidence="10 11">
    <name type="scientific">Nocardia panacis</name>
    <dbReference type="NCBI Taxonomy" id="2340916"/>
    <lineage>
        <taxon>Bacteria</taxon>
        <taxon>Bacillati</taxon>
        <taxon>Actinomycetota</taxon>
        <taxon>Actinomycetes</taxon>
        <taxon>Mycobacteriales</taxon>
        <taxon>Nocardiaceae</taxon>
        <taxon>Nocardia</taxon>
    </lineage>
</organism>
<evidence type="ECO:0000313" key="10">
    <source>
        <dbReference type="EMBL" id="RJO72053.1"/>
    </source>
</evidence>
<evidence type="ECO:0000256" key="1">
    <source>
        <dbReference type="ARBA" id="ARBA00001947"/>
    </source>
</evidence>
<protein>
    <submittedName>
        <fullName evidence="10">M13 family peptidase</fullName>
    </submittedName>
</protein>
<dbReference type="CDD" id="cd08662">
    <property type="entry name" value="M13"/>
    <property type="match status" value="1"/>
</dbReference>
<accession>A0A3A4JY24</accession>
<feature type="domain" description="Peptidase M13 N-terminal" evidence="9">
    <location>
        <begin position="45"/>
        <end position="417"/>
    </location>
</feature>
<keyword evidence="3" id="KW-0645">Protease</keyword>
<comment type="cofactor">
    <cofactor evidence="1">
        <name>Zn(2+)</name>
        <dbReference type="ChEBI" id="CHEBI:29105"/>
    </cofactor>
</comment>
<dbReference type="InterPro" id="IPR008753">
    <property type="entry name" value="Peptidase_M13_N"/>
</dbReference>
<keyword evidence="4" id="KW-0479">Metal-binding</keyword>
<dbReference type="PANTHER" id="PTHR11733:SF167">
    <property type="entry name" value="FI17812P1-RELATED"/>
    <property type="match status" value="1"/>
</dbReference>
<keyword evidence="6" id="KW-0862">Zinc</keyword>
<dbReference type="PANTHER" id="PTHR11733">
    <property type="entry name" value="ZINC METALLOPROTEASE FAMILY M13 NEPRILYSIN-RELATED"/>
    <property type="match status" value="1"/>
</dbReference>
<dbReference type="SUPFAM" id="SSF55486">
    <property type="entry name" value="Metalloproteases ('zincins'), catalytic domain"/>
    <property type="match status" value="1"/>
</dbReference>
<dbReference type="GO" id="GO:0005886">
    <property type="term" value="C:plasma membrane"/>
    <property type="evidence" value="ECO:0007669"/>
    <property type="project" value="TreeGrafter"/>
</dbReference>
<sequence length="671" mass="74874">MDRRAFLIALGLAPAAAALVACGKDEAAKPLRGPDLGGVDPAIRPQDDLYRSVNGKWLREYQLPPDKTSYGSDAEAYERTQAQLREIIDGIRDPKPGSEEQQIRDLYDARLDRAAIEQLGMSPLQDLFAKIDGAAGKPELAKVMGELPIGGLVGLGISIDQRDSTRYVPHVGQSGIGLGEEYFHKPEHAKELAAYRIFLEKIAAGAGFADPAGMAQRVFDLEAKIADGHWSRVRNRDTDRTYNPHSWAEVQALGAGFDWDPWLSGNTDRPRALFERIIVSQPTFLAHAGKLWAEVDIAVWRDYLRLSLVRDFAKYLKKDLYDANFEFFGKAISGLQERPEPWKSGVALVDDKLGEQLGKVYVTRYFPPAAKAGVKEMVADLVAAYREAFRNSPWMSPPTRDAAIAKLDKIDAKIGYPDQWVDYSKLRITRGKLIESVRAINDFETRRAFGRLGTPVDKSEWGMTPQTVNAYYTASGNQVVFPAAYLQPPFFDEDGTPAVNFGGVGATIGHEIGHAFDDQGSKYDPDGNRNNWWTTEDRAAFDAKTQQLIAQYNTLVPEGLAPSQHVDGELTVGENLADLRGLIIALAAFRMAEKRRGIEEPDYRAMFQAWARSWRGKQTKEVTVSLLTSDVHSPNEFRCNQIVRNLPEFYRAFEVKDSDKMFLAPDQRVVL</sequence>
<dbReference type="AlphaFoldDB" id="A0A3A4JY24"/>
<comment type="caution">
    <text evidence="10">The sequence shown here is derived from an EMBL/GenBank/DDBJ whole genome shotgun (WGS) entry which is preliminary data.</text>
</comment>
<dbReference type="Gene3D" id="1.10.1380.10">
    <property type="entry name" value="Neutral endopeptidase , domain2"/>
    <property type="match status" value="1"/>
</dbReference>
<dbReference type="Gene3D" id="3.40.390.10">
    <property type="entry name" value="Collagenase (Catalytic Domain)"/>
    <property type="match status" value="1"/>
</dbReference>
<evidence type="ECO:0000256" key="3">
    <source>
        <dbReference type="ARBA" id="ARBA00022670"/>
    </source>
</evidence>
<dbReference type="PRINTS" id="PR00786">
    <property type="entry name" value="NEPRILYSIN"/>
</dbReference>
<evidence type="ECO:0000256" key="4">
    <source>
        <dbReference type="ARBA" id="ARBA00022723"/>
    </source>
</evidence>
<evidence type="ECO:0000256" key="6">
    <source>
        <dbReference type="ARBA" id="ARBA00022833"/>
    </source>
</evidence>
<dbReference type="InterPro" id="IPR018497">
    <property type="entry name" value="Peptidase_M13_C"/>
</dbReference>
<dbReference type="Pfam" id="PF01431">
    <property type="entry name" value="Peptidase_M13"/>
    <property type="match status" value="1"/>
</dbReference>
<keyword evidence="5" id="KW-0378">Hydrolase</keyword>
<dbReference type="Proteomes" id="UP000266677">
    <property type="component" value="Unassembled WGS sequence"/>
</dbReference>
<reference evidence="10 11" key="1">
    <citation type="submission" date="2018-09" db="EMBL/GenBank/DDBJ databases">
        <title>YIM PH21274 draft genome.</title>
        <authorList>
            <person name="Miao C."/>
        </authorList>
    </citation>
    <scope>NUCLEOTIDE SEQUENCE [LARGE SCALE GENOMIC DNA]</scope>
    <source>
        <strain evidence="10 11">YIM PH 21724</strain>
    </source>
</reference>
<comment type="similarity">
    <text evidence="2">Belongs to the peptidase M13 family.</text>
</comment>
<proteinExistence type="inferred from homology"/>
<feature type="domain" description="Peptidase M13 C-terminal" evidence="8">
    <location>
        <begin position="469"/>
        <end position="669"/>
    </location>
</feature>
<evidence type="ECO:0000256" key="7">
    <source>
        <dbReference type="ARBA" id="ARBA00023049"/>
    </source>
</evidence>
<evidence type="ECO:0000259" key="9">
    <source>
        <dbReference type="Pfam" id="PF05649"/>
    </source>
</evidence>
<evidence type="ECO:0000259" key="8">
    <source>
        <dbReference type="Pfam" id="PF01431"/>
    </source>
</evidence>
<dbReference type="GO" id="GO:0046872">
    <property type="term" value="F:metal ion binding"/>
    <property type="evidence" value="ECO:0007669"/>
    <property type="project" value="UniProtKB-KW"/>
</dbReference>
<dbReference type="PROSITE" id="PS51885">
    <property type="entry name" value="NEPRILYSIN"/>
    <property type="match status" value="1"/>
</dbReference>
<keyword evidence="7" id="KW-0482">Metalloprotease</keyword>
<evidence type="ECO:0000256" key="5">
    <source>
        <dbReference type="ARBA" id="ARBA00022801"/>
    </source>
</evidence>
<dbReference type="InterPro" id="IPR042089">
    <property type="entry name" value="Peptidase_M13_dom_2"/>
</dbReference>